<dbReference type="EMBL" id="KN549332">
    <property type="protein sequence ID" value="KHJ98293.1"/>
    <property type="molecule type" value="Genomic_DNA"/>
</dbReference>
<dbReference type="PANTHER" id="PTHR12782:SF5">
    <property type="entry name" value="PROSTAGLANDIN E SYNTHASE 2"/>
    <property type="match status" value="1"/>
</dbReference>
<keyword evidence="2" id="KW-1185">Reference proteome</keyword>
<dbReference type="OrthoDB" id="423541at2759"/>
<organism evidence="1 2">
    <name type="scientific">Oesophagostomum dentatum</name>
    <name type="common">Nodular worm</name>
    <dbReference type="NCBI Taxonomy" id="61180"/>
    <lineage>
        <taxon>Eukaryota</taxon>
        <taxon>Metazoa</taxon>
        <taxon>Ecdysozoa</taxon>
        <taxon>Nematoda</taxon>
        <taxon>Chromadorea</taxon>
        <taxon>Rhabditida</taxon>
        <taxon>Rhabditina</taxon>
        <taxon>Rhabditomorpha</taxon>
        <taxon>Strongyloidea</taxon>
        <taxon>Strongylidae</taxon>
        <taxon>Oesophagostomum</taxon>
    </lineage>
</organism>
<dbReference type="PANTHER" id="PTHR12782">
    <property type="entry name" value="MICROSOMAL PROSTAGLANDIN E SYNTHASE-2"/>
    <property type="match status" value="1"/>
</dbReference>
<gene>
    <name evidence="1" type="ORF">OESDEN_01733</name>
</gene>
<evidence type="ECO:0000313" key="2">
    <source>
        <dbReference type="Proteomes" id="UP000053660"/>
    </source>
</evidence>
<dbReference type="SUPFAM" id="SSF47616">
    <property type="entry name" value="GST C-terminal domain-like"/>
    <property type="match status" value="1"/>
</dbReference>
<name>A0A0B1TL64_OESDE</name>
<sequence length="102" mass="11745">MWMVSKRLKRRHNIDDERKSMAEAFDQWMDAIGPNREYLGGSSPNLADLGMYGAMTAFSGCRAFKELVVEGSPIALWFNRMRKTVENHEGRHLLEKRSVADK</sequence>
<protein>
    <recommendedName>
        <fullName evidence="3">GST C-terminal domain-containing protein</fullName>
    </recommendedName>
</protein>
<dbReference type="AlphaFoldDB" id="A0A0B1TL64"/>
<accession>A0A0B1TL64</accession>
<proteinExistence type="predicted"/>
<dbReference type="InterPro" id="IPR036282">
    <property type="entry name" value="Glutathione-S-Trfase_C_sf"/>
</dbReference>
<dbReference type="Gene3D" id="1.20.1050.10">
    <property type="match status" value="1"/>
</dbReference>
<dbReference type="GO" id="GO:0050220">
    <property type="term" value="F:prostaglandin-E synthase activity"/>
    <property type="evidence" value="ECO:0007669"/>
    <property type="project" value="TreeGrafter"/>
</dbReference>
<dbReference type="Proteomes" id="UP000053660">
    <property type="component" value="Unassembled WGS sequence"/>
</dbReference>
<dbReference type="GO" id="GO:0005739">
    <property type="term" value="C:mitochondrion"/>
    <property type="evidence" value="ECO:0007669"/>
    <property type="project" value="TreeGrafter"/>
</dbReference>
<reference evidence="1 2" key="1">
    <citation type="submission" date="2014-03" db="EMBL/GenBank/DDBJ databases">
        <title>Draft genome of the hookworm Oesophagostomum dentatum.</title>
        <authorList>
            <person name="Mitreva M."/>
        </authorList>
    </citation>
    <scope>NUCLEOTIDE SEQUENCE [LARGE SCALE GENOMIC DNA]</scope>
    <source>
        <strain evidence="1 2">OD-Hann</strain>
    </source>
</reference>
<evidence type="ECO:0008006" key="3">
    <source>
        <dbReference type="Google" id="ProtNLM"/>
    </source>
</evidence>
<evidence type="ECO:0000313" key="1">
    <source>
        <dbReference type="EMBL" id="KHJ98293.1"/>
    </source>
</evidence>